<keyword evidence="3" id="KW-1185">Reference proteome</keyword>
<proteinExistence type="predicted"/>
<dbReference type="STRING" id="84035.SAMN05660742_10478"/>
<dbReference type="InterPro" id="IPR010982">
    <property type="entry name" value="Lambda_DNA-bd_dom_sf"/>
</dbReference>
<accession>A0A1H6WT34</accession>
<protein>
    <submittedName>
        <fullName evidence="2">Helix-turn-helix</fullName>
    </submittedName>
</protein>
<name>A0A1H6WT34_9FIRM</name>
<dbReference type="CDD" id="cd00093">
    <property type="entry name" value="HTH_XRE"/>
    <property type="match status" value="1"/>
</dbReference>
<feature type="domain" description="HTH cro/C1-type" evidence="1">
    <location>
        <begin position="11"/>
        <end position="62"/>
    </location>
</feature>
<dbReference type="EMBL" id="FNZK01000004">
    <property type="protein sequence ID" value="SEJ18394.1"/>
    <property type="molecule type" value="Genomic_DNA"/>
</dbReference>
<gene>
    <name evidence="2" type="ORF">SAMN05660742_10478</name>
</gene>
<dbReference type="SUPFAM" id="SSF47413">
    <property type="entry name" value="lambda repressor-like DNA-binding domains"/>
    <property type="match status" value="1"/>
</dbReference>
<evidence type="ECO:0000313" key="3">
    <source>
        <dbReference type="Proteomes" id="UP000199662"/>
    </source>
</evidence>
<dbReference type="RefSeq" id="WP_091829847.1">
    <property type="nucleotide sequence ID" value="NZ_FNZK01000004.1"/>
</dbReference>
<dbReference type="SMART" id="SM00530">
    <property type="entry name" value="HTH_XRE"/>
    <property type="match status" value="1"/>
</dbReference>
<evidence type="ECO:0000313" key="2">
    <source>
        <dbReference type="EMBL" id="SEJ18394.1"/>
    </source>
</evidence>
<dbReference type="Proteomes" id="UP000199662">
    <property type="component" value="Unassembled WGS sequence"/>
</dbReference>
<dbReference type="PROSITE" id="PS50943">
    <property type="entry name" value="HTH_CROC1"/>
    <property type="match status" value="1"/>
</dbReference>
<dbReference type="GO" id="GO:0003677">
    <property type="term" value="F:DNA binding"/>
    <property type="evidence" value="ECO:0007669"/>
    <property type="project" value="InterPro"/>
</dbReference>
<dbReference type="AlphaFoldDB" id="A0A1H6WT34"/>
<dbReference type="Pfam" id="PF01381">
    <property type="entry name" value="HTH_3"/>
    <property type="match status" value="1"/>
</dbReference>
<evidence type="ECO:0000259" key="1">
    <source>
        <dbReference type="PROSITE" id="PS50943"/>
    </source>
</evidence>
<dbReference type="InterPro" id="IPR001387">
    <property type="entry name" value="Cro/C1-type_HTH"/>
</dbReference>
<dbReference type="Gene3D" id="1.10.260.40">
    <property type="entry name" value="lambda repressor-like DNA-binding domains"/>
    <property type="match status" value="1"/>
</dbReference>
<organism evidence="2 3">
    <name type="scientific">Propionispira arboris</name>
    <dbReference type="NCBI Taxonomy" id="84035"/>
    <lineage>
        <taxon>Bacteria</taxon>
        <taxon>Bacillati</taxon>
        <taxon>Bacillota</taxon>
        <taxon>Negativicutes</taxon>
        <taxon>Selenomonadales</taxon>
        <taxon>Selenomonadaceae</taxon>
        <taxon>Propionispira</taxon>
    </lineage>
</organism>
<sequence length="99" mass="11443">MSTFKEQFNILYKKSKLSQKEFGINFNASADQVFNWRNGRGEPDIETLKKIAAANHVSIAWLIGAHEDTDNELSLLPLELKEEAKNYIEYLKLKNEQVK</sequence>
<reference evidence="2 3" key="1">
    <citation type="submission" date="2016-10" db="EMBL/GenBank/DDBJ databases">
        <authorList>
            <person name="de Groot N.N."/>
        </authorList>
    </citation>
    <scope>NUCLEOTIDE SEQUENCE [LARGE SCALE GENOMIC DNA]</scope>
    <source>
        <strain evidence="2 3">DSM 2179</strain>
    </source>
</reference>